<comment type="caution">
    <text evidence="1">The sequence shown here is derived from an EMBL/GenBank/DDBJ whole genome shotgun (WGS) entry which is preliminary data.</text>
</comment>
<keyword evidence="2" id="KW-1185">Reference proteome</keyword>
<dbReference type="EMBL" id="JAGIZQ010000002">
    <property type="protein sequence ID" value="KAH6640529.1"/>
    <property type="molecule type" value="Genomic_DNA"/>
</dbReference>
<gene>
    <name evidence="1" type="ORF">F5144DRAFT_640450</name>
</gene>
<proteinExistence type="predicted"/>
<dbReference type="Proteomes" id="UP000724584">
    <property type="component" value="Unassembled WGS sequence"/>
</dbReference>
<protein>
    <submittedName>
        <fullName evidence="1">Uncharacterized protein</fullName>
    </submittedName>
</protein>
<reference evidence="1 2" key="1">
    <citation type="journal article" date="2021" name="Nat. Commun.">
        <title>Genetic determinants of endophytism in the Arabidopsis root mycobiome.</title>
        <authorList>
            <person name="Mesny F."/>
            <person name="Miyauchi S."/>
            <person name="Thiergart T."/>
            <person name="Pickel B."/>
            <person name="Atanasova L."/>
            <person name="Karlsson M."/>
            <person name="Huettel B."/>
            <person name="Barry K.W."/>
            <person name="Haridas S."/>
            <person name="Chen C."/>
            <person name="Bauer D."/>
            <person name="Andreopoulos W."/>
            <person name="Pangilinan J."/>
            <person name="LaButti K."/>
            <person name="Riley R."/>
            <person name="Lipzen A."/>
            <person name="Clum A."/>
            <person name="Drula E."/>
            <person name="Henrissat B."/>
            <person name="Kohler A."/>
            <person name="Grigoriev I.V."/>
            <person name="Martin F.M."/>
            <person name="Hacquard S."/>
        </authorList>
    </citation>
    <scope>NUCLEOTIDE SEQUENCE [LARGE SCALE GENOMIC DNA]</scope>
    <source>
        <strain evidence="1 2">MPI-SDFR-AT-0079</strain>
    </source>
</reference>
<accession>A0ACB7PHP6</accession>
<name>A0ACB7PHP6_9PEZI</name>
<sequence>MASNLVLGSTGVIGSGILATLLADSSVSAVHTISRRAPKSTGPTLHATIEADTTQWAAKLAGIKPTPSTVYSGLGTTRQQAGGIANQWKIDHDLNVELAQAAKKAGVRSFVFISSAGSGGLLANYLPYSKMKKGVEEAIKGLDFEQAIIVRPAIILAEREVPHQGAPLLIGATRALGRWFGLGLQDKLGQEGEVIARAAVHAAKIAAEGKAPSKYWVLESSDINSPTPNRPPLIGDPSGPAPPYPFRMSGLVISGFGRGSKELGIPTANLPVDDAQTPWISSIPSGVYFGWASLNLPASHPDSLTSSAAAAAPGEDGEQRQRGGNGFAVYPMVMSIGYNPFYKNTVRSAEVHVLHRFGADFYGVEMRLLIAGFIREEKDYSGLEALIADIEFDCEVAKRSLAREGWAPSGVDVEVDVPGEGVKVLRGSLECGWLIRPDELGEGGK</sequence>
<evidence type="ECO:0000313" key="2">
    <source>
        <dbReference type="Proteomes" id="UP000724584"/>
    </source>
</evidence>
<organism evidence="1 2">
    <name type="scientific">Chaetomium tenue</name>
    <dbReference type="NCBI Taxonomy" id="1854479"/>
    <lineage>
        <taxon>Eukaryota</taxon>
        <taxon>Fungi</taxon>
        <taxon>Dikarya</taxon>
        <taxon>Ascomycota</taxon>
        <taxon>Pezizomycotina</taxon>
        <taxon>Sordariomycetes</taxon>
        <taxon>Sordariomycetidae</taxon>
        <taxon>Sordariales</taxon>
        <taxon>Chaetomiaceae</taxon>
        <taxon>Chaetomium</taxon>
    </lineage>
</organism>
<evidence type="ECO:0000313" key="1">
    <source>
        <dbReference type="EMBL" id="KAH6640529.1"/>
    </source>
</evidence>